<organism evidence="2 3">
    <name type="scientific">Microbulbifer taiwanensis</name>
    <dbReference type="NCBI Taxonomy" id="986746"/>
    <lineage>
        <taxon>Bacteria</taxon>
        <taxon>Pseudomonadati</taxon>
        <taxon>Pseudomonadota</taxon>
        <taxon>Gammaproteobacteria</taxon>
        <taxon>Cellvibrionales</taxon>
        <taxon>Microbulbiferaceae</taxon>
        <taxon>Microbulbifer</taxon>
    </lineage>
</organism>
<keyword evidence="3" id="KW-1185">Reference proteome</keyword>
<protein>
    <submittedName>
        <fullName evidence="2">DUF2938 domain-containing protein</fullName>
    </submittedName>
</protein>
<dbReference type="Proteomes" id="UP001596425">
    <property type="component" value="Unassembled WGS sequence"/>
</dbReference>
<comment type="caution">
    <text evidence="2">The sequence shown here is derived from an EMBL/GenBank/DDBJ whole genome shotgun (WGS) entry which is preliminary data.</text>
</comment>
<proteinExistence type="predicted"/>
<evidence type="ECO:0000313" key="2">
    <source>
        <dbReference type="EMBL" id="MFC6633908.1"/>
    </source>
</evidence>
<keyword evidence="1" id="KW-0812">Transmembrane</keyword>
<feature type="transmembrane region" description="Helical" evidence="1">
    <location>
        <begin position="103"/>
        <end position="124"/>
    </location>
</feature>
<dbReference type="RefSeq" id="WP_193190471.1">
    <property type="nucleotide sequence ID" value="NZ_JACZFR010000013.1"/>
</dbReference>
<dbReference type="InterPro" id="IPR021329">
    <property type="entry name" value="DUF2938"/>
</dbReference>
<feature type="transmembrane region" description="Helical" evidence="1">
    <location>
        <begin position="144"/>
        <end position="161"/>
    </location>
</feature>
<dbReference type="EMBL" id="JBHSVR010000001">
    <property type="protein sequence ID" value="MFC6633908.1"/>
    <property type="molecule type" value="Genomic_DNA"/>
</dbReference>
<sequence>MGDPLQFFVYSVAIGTGATAVMDLWALLRLRLFGVPSLDWAMVGRWLGHIPHGRFVHAGIGAAADVPGERAIGWIAHYAIGILFAALLLSICGPDWVRQPTPLPALVFGLVTVAAPFFIMQPALGAGVAAARTPNPQRARINSLLTHGVFGLGLYLSALLLQKLI</sequence>
<evidence type="ECO:0000256" key="1">
    <source>
        <dbReference type="SAM" id="Phobius"/>
    </source>
</evidence>
<keyword evidence="1" id="KW-1133">Transmembrane helix</keyword>
<gene>
    <name evidence="2" type="ORF">ACFQBM_11465</name>
</gene>
<accession>A0ABW1YND4</accession>
<keyword evidence="1" id="KW-0472">Membrane</keyword>
<evidence type="ECO:0000313" key="3">
    <source>
        <dbReference type="Proteomes" id="UP001596425"/>
    </source>
</evidence>
<feature type="transmembrane region" description="Helical" evidence="1">
    <location>
        <begin position="7"/>
        <end position="28"/>
    </location>
</feature>
<reference evidence="3" key="1">
    <citation type="journal article" date="2019" name="Int. J. Syst. Evol. Microbiol.">
        <title>The Global Catalogue of Microorganisms (GCM) 10K type strain sequencing project: providing services to taxonomists for standard genome sequencing and annotation.</title>
        <authorList>
            <consortium name="The Broad Institute Genomics Platform"/>
            <consortium name="The Broad Institute Genome Sequencing Center for Infectious Disease"/>
            <person name="Wu L."/>
            <person name="Ma J."/>
        </authorList>
    </citation>
    <scope>NUCLEOTIDE SEQUENCE [LARGE SCALE GENOMIC DNA]</scope>
    <source>
        <strain evidence="3">CGMCC 1.13718</strain>
    </source>
</reference>
<feature type="transmembrane region" description="Helical" evidence="1">
    <location>
        <begin position="71"/>
        <end position="91"/>
    </location>
</feature>
<name>A0ABW1YND4_9GAMM</name>
<dbReference type="Pfam" id="PF11158">
    <property type="entry name" value="DUF2938"/>
    <property type="match status" value="1"/>
</dbReference>